<dbReference type="EMBL" id="JADBGG010000016">
    <property type="protein sequence ID" value="MBE1425636.1"/>
    <property type="molecule type" value="Genomic_DNA"/>
</dbReference>
<organism evidence="1 2">
    <name type="scientific">Desulfomicrobium macestii</name>
    <dbReference type="NCBI Taxonomy" id="90731"/>
    <lineage>
        <taxon>Bacteria</taxon>
        <taxon>Pseudomonadati</taxon>
        <taxon>Thermodesulfobacteriota</taxon>
        <taxon>Desulfovibrionia</taxon>
        <taxon>Desulfovibrionales</taxon>
        <taxon>Desulfomicrobiaceae</taxon>
        <taxon>Desulfomicrobium</taxon>
    </lineage>
</organism>
<accession>A0ABR9H4K0</accession>
<evidence type="ECO:0008006" key="3">
    <source>
        <dbReference type="Google" id="ProtNLM"/>
    </source>
</evidence>
<sequence>MIREGGAIRLTTPLDVEDVFDHSVVHRLPIGTTGRVIDLLGGRAYETEFLIGDVDGEHTWASGAVKFDQCEPALEPTA</sequence>
<keyword evidence="2" id="KW-1185">Reference proteome</keyword>
<evidence type="ECO:0000313" key="2">
    <source>
        <dbReference type="Proteomes" id="UP000639010"/>
    </source>
</evidence>
<name>A0ABR9H4K0_9BACT</name>
<comment type="caution">
    <text evidence="1">The sequence shown here is derived from an EMBL/GenBank/DDBJ whole genome shotgun (WGS) entry which is preliminary data.</text>
</comment>
<dbReference type="Proteomes" id="UP000639010">
    <property type="component" value="Unassembled WGS sequence"/>
</dbReference>
<gene>
    <name evidence="1" type="ORF">H4684_002293</name>
</gene>
<proteinExistence type="predicted"/>
<reference evidence="1 2" key="1">
    <citation type="submission" date="2020-10" db="EMBL/GenBank/DDBJ databases">
        <title>Genomic Encyclopedia of Type Strains, Phase IV (KMG-IV): sequencing the most valuable type-strain genomes for metagenomic binning, comparative biology and taxonomic classification.</title>
        <authorList>
            <person name="Goeker M."/>
        </authorList>
    </citation>
    <scope>NUCLEOTIDE SEQUENCE [LARGE SCALE GENOMIC DNA]</scope>
    <source>
        <strain evidence="1 2">DSM 4194</strain>
    </source>
</reference>
<evidence type="ECO:0000313" key="1">
    <source>
        <dbReference type="EMBL" id="MBE1425636.1"/>
    </source>
</evidence>
<protein>
    <recommendedName>
        <fullName evidence="3">DUF4926 domain-containing protein</fullName>
    </recommendedName>
</protein>
<dbReference type="RefSeq" id="WP_192623808.1">
    <property type="nucleotide sequence ID" value="NZ_JADBGG010000016.1"/>
</dbReference>